<dbReference type="PANTHER" id="PTHR36512">
    <property type="entry name" value="D-AMINOPEPTIDASE"/>
    <property type="match status" value="1"/>
</dbReference>
<dbReference type="PANTHER" id="PTHR36512:SF3">
    <property type="entry name" value="BLR5678 PROTEIN"/>
    <property type="match status" value="1"/>
</dbReference>
<proteinExistence type="inferred from homology"/>
<dbReference type="AlphaFoldDB" id="A0A8E2EG48"/>
<dbReference type="InterPro" id="IPR005321">
    <property type="entry name" value="Peptidase_S58_DmpA"/>
</dbReference>
<dbReference type="OrthoDB" id="2107894at2759"/>
<dbReference type="Pfam" id="PF03576">
    <property type="entry name" value="Peptidase_S58"/>
    <property type="match status" value="1"/>
</dbReference>
<organism evidence="3 4">
    <name type="scientific">Lepidopterella palustris CBS 459.81</name>
    <dbReference type="NCBI Taxonomy" id="1314670"/>
    <lineage>
        <taxon>Eukaryota</taxon>
        <taxon>Fungi</taxon>
        <taxon>Dikarya</taxon>
        <taxon>Ascomycota</taxon>
        <taxon>Pezizomycotina</taxon>
        <taxon>Dothideomycetes</taxon>
        <taxon>Pleosporomycetidae</taxon>
        <taxon>Mytilinidiales</taxon>
        <taxon>Argynnaceae</taxon>
        <taxon>Lepidopterella</taxon>
    </lineage>
</organism>
<dbReference type="Proteomes" id="UP000250266">
    <property type="component" value="Unassembled WGS sequence"/>
</dbReference>
<gene>
    <name evidence="3" type="ORF">K432DRAFT_423562</name>
</gene>
<feature type="compositionally biased region" description="Low complexity" evidence="2">
    <location>
        <begin position="1"/>
        <end position="18"/>
    </location>
</feature>
<feature type="region of interest" description="Disordered" evidence="2">
    <location>
        <begin position="1"/>
        <end position="23"/>
    </location>
</feature>
<comment type="similarity">
    <text evidence="1">Belongs to the peptidase S58 family.</text>
</comment>
<dbReference type="Gene3D" id="3.60.70.12">
    <property type="entry name" value="L-amino peptidase D-ALA esterase/amidase"/>
    <property type="match status" value="2"/>
</dbReference>
<dbReference type="SUPFAM" id="SSF56266">
    <property type="entry name" value="DmpA/ArgJ-like"/>
    <property type="match status" value="1"/>
</dbReference>
<name>A0A8E2EG48_9PEZI</name>
<accession>A0A8E2EG48</accession>
<evidence type="ECO:0000313" key="3">
    <source>
        <dbReference type="EMBL" id="OCK83171.1"/>
    </source>
</evidence>
<sequence>MTASASTSHPTTPPTSSSPQPPPRCRVCDLLRTLNLNCFTPGPLNSPTDVPGVLVHTKAIHVHPSSPAGSTNTGVTTILPRRDWFHHACFADLFHFNGVKPSHVVEGIGLASSEAVEEGNTEGSTGMLCHDLKGGAGSASRIVPVQEKAYTGAPVGRAILEEQGRLFRENPEDPQLLAHAKMLFEVEKAKDKKDGSVIIILATVAPLHPLRLQRLAKRAMVGLARVGEQGHNPSGDIFLAFLTAFLTASEIPVQRVTTQERNVDLWNPSTLSIEYVDGQTINSLFESAAEAVEEIILNALGMAETMTGHQKRTVTALPLDRVKHFMERYL</sequence>
<keyword evidence="4" id="KW-1185">Reference proteome</keyword>
<protein>
    <submittedName>
        <fullName evidence="3">DmpA/ArgJ-like protein</fullName>
    </submittedName>
</protein>
<evidence type="ECO:0000313" key="4">
    <source>
        <dbReference type="Proteomes" id="UP000250266"/>
    </source>
</evidence>
<dbReference type="InterPro" id="IPR016117">
    <property type="entry name" value="ArgJ-like_dom_sf"/>
</dbReference>
<dbReference type="GO" id="GO:0004177">
    <property type="term" value="F:aminopeptidase activity"/>
    <property type="evidence" value="ECO:0007669"/>
    <property type="project" value="TreeGrafter"/>
</dbReference>
<reference evidence="3 4" key="1">
    <citation type="journal article" date="2016" name="Nat. Commun.">
        <title>Ectomycorrhizal ecology is imprinted in the genome of the dominant symbiotic fungus Cenococcum geophilum.</title>
        <authorList>
            <consortium name="DOE Joint Genome Institute"/>
            <person name="Peter M."/>
            <person name="Kohler A."/>
            <person name="Ohm R.A."/>
            <person name="Kuo A."/>
            <person name="Krutzmann J."/>
            <person name="Morin E."/>
            <person name="Arend M."/>
            <person name="Barry K.W."/>
            <person name="Binder M."/>
            <person name="Choi C."/>
            <person name="Clum A."/>
            <person name="Copeland A."/>
            <person name="Grisel N."/>
            <person name="Haridas S."/>
            <person name="Kipfer T."/>
            <person name="LaButti K."/>
            <person name="Lindquist E."/>
            <person name="Lipzen A."/>
            <person name="Maire R."/>
            <person name="Meier B."/>
            <person name="Mihaltcheva S."/>
            <person name="Molinier V."/>
            <person name="Murat C."/>
            <person name="Poggeler S."/>
            <person name="Quandt C.A."/>
            <person name="Sperisen C."/>
            <person name="Tritt A."/>
            <person name="Tisserant E."/>
            <person name="Crous P.W."/>
            <person name="Henrissat B."/>
            <person name="Nehls U."/>
            <person name="Egli S."/>
            <person name="Spatafora J.W."/>
            <person name="Grigoriev I.V."/>
            <person name="Martin F.M."/>
        </authorList>
    </citation>
    <scope>NUCLEOTIDE SEQUENCE [LARGE SCALE GENOMIC DNA]</scope>
    <source>
        <strain evidence="3 4">CBS 459.81</strain>
    </source>
</reference>
<evidence type="ECO:0000256" key="1">
    <source>
        <dbReference type="ARBA" id="ARBA00007068"/>
    </source>
</evidence>
<evidence type="ECO:0000256" key="2">
    <source>
        <dbReference type="SAM" id="MobiDB-lite"/>
    </source>
</evidence>
<dbReference type="EMBL" id="KV744867">
    <property type="protein sequence ID" value="OCK83171.1"/>
    <property type="molecule type" value="Genomic_DNA"/>
</dbReference>